<evidence type="ECO:0000313" key="1">
    <source>
        <dbReference type="EMBL" id="KAF9155637.1"/>
    </source>
</evidence>
<dbReference type="Proteomes" id="UP000748756">
    <property type="component" value="Unassembled WGS sequence"/>
</dbReference>
<comment type="caution">
    <text evidence="1">The sequence shown here is derived from an EMBL/GenBank/DDBJ whole genome shotgun (WGS) entry which is preliminary data.</text>
</comment>
<proteinExistence type="predicted"/>
<dbReference type="AlphaFoldDB" id="A0A9P5S5K4"/>
<keyword evidence="2" id="KW-1185">Reference proteome</keyword>
<accession>A0A9P5S5K4</accession>
<sequence>MIKLLSRRRSVCFNASADDLSSRKVITLMTDIGTRLQSDRETNNRQARTITYLLLLSRLKIFQHCLTISGSHQTFTSASPILQRLSKENSKRQDACFPSFSDSDKLLVVHDEAQILGDKWDGRFSSMSPGEPDRPLLSSMLWGFRKNSKIDLARMISDTGLSIYTLNWARSAGSFNRSTRSLGGKNEFEYMEFPGWTGRESMEAYVAGLRYLLPTEGARQALDRLLPPEAIQTITERLVGRFCPAVTAIEKTIARSKPSGWKDAVDDTEASLVSYDHHSEQGNLCHKIACFENKYRANLSIFNELRTRQMFGADRLVLEEAVPELVERAFGRIKIVDGTARAALDEPFVLKAAENFFKMRDSGFMKTMESWVQQSDRAQAYGYAYELMMMSVLIEVFETRAFSDWLHELLITSQCAKLTGNADFMDAHVDTNSLLQGQSIPPFLFLKAKSSGPDIVFYIRVKDKLFPVFVQSKLCQVLTTKDAKGDSQDGICSYD</sequence>
<reference evidence="1" key="1">
    <citation type="journal article" date="2020" name="Fungal Divers.">
        <title>Resolving the Mortierellaceae phylogeny through synthesis of multi-gene phylogenetics and phylogenomics.</title>
        <authorList>
            <person name="Vandepol N."/>
            <person name="Liber J."/>
            <person name="Desiro A."/>
            <person name="Na H."/>
            <person name="Kennedy M."/>
            <person name="Barry K."/>
            <person name="Grigoriev I.V."/>
            <person name="Miller A.N."/>
            <person name="O'Donnell K."/>
            <person name="Stajich J.E."/>
            <person name="Bonito G."/>
        </authorList>
    </citation>
    <scope>NUCLEOTIDE SEQUENCE</scope>
    <source>
        <strain evidence="1">NRRL 6426</strain>
    </source>
</reference>
<dbReference type="OrthoDB" id="2393824at2759"/>
<dbReference type="EMBL" id="JAAAUQ010000057">
    <property type="protein sequence ID" value="KAF9155637.1"/>
    <property type="molecule type" value="Genomic_DNA"/>
</dbReference>
<evidence type="ECO:0000313" key="2">
    <source>
        <dbReference type="Proteomes" id="UP000748756"/>
    </source>
</evidence>
<protein>
    <submittedName>
        <fullName evidence="1">Uncharacterized protein</fullName>
    </submittedName>
</protein>
<gene>
    <name evidence="1" type="ORF">BG015_009082</name>
</gene>
<organism evidence="1 2">
    <name type="scientific">Linnemannia schmuckeri</name>
    <dbReference type="NCBI Taxonomy" id="64567"/>
    <lineage>
        <taxon>Eukaryota</taxon>
        <taxon>Fungi</taxon>
        <taxon>Fungi incertae sedis</taxon>
        <taxon>Mucoromycota</taxon>
        <taxon>Mortierellomycotina</taxon>
        <taxon>Mortierellomycetes</taxon>
        <taxon>Mortierellales</taxon>
        <taxon>Mortierellaceae</taxon>
        <taxon>Linnemannia</taxon>
    </lineage>
</organism>
<name>A0A9P5S5K4_9FUNG</name>